<dbReference type="SMART" id="SM00028">
    <property type="entry name" value="TPR"/>
    <property type="match status" value="3"/>
</dbReference>
<dbReference type="InterPro" id="IPR019734">
    <property type="entry name" value="TPR_rpt"/>
</dbReference>
<reference evidence="3 4" key="1">
    <citation type="submission" date="2018-02" db="EMBL/GenBank/DDBJ databases">
        <title>Comparative genomes isolates from brazilian mangrove.</title>
        <authorList>
            <person name="Araujo J.E."/>
            <person name="Taketani R.G."/>
            <person name="Silva M.C.P."/>
            <person name="Loureco M.V."/>
            <person name="Andreote F.D."/>
        </authorList>
    </citation>
    <scope>NUCLEOTIDE SEQUENCE [LARGE SCALE GENOMIC DNA]</scope>
    <source>
        <strain evidence="3 4">NAP PRIS-MGV</strain>
    </source>
</reference>
<dbReference type="InterPro" id="IPR011990">
    <property type="entry name" value="TPR-like_helical_dom_sf"/>
</dbReference>
<dbReference type="PROSITE" id="PS50293">
    <property type="entry name" value="TPR_REGION"/>
    <property type="match status" value="1"/>
</dbReference>
<evidence type="ECO:0000256" key="2">
    <source>
        <dbReference type="SAM" id="SignalP"/>
    </source>
</evidence>
<dbReference type="OrthoDB" id="233050at2"/>
<evidence type="ECO:0000313" key="4">
    <source>
        <dbReference type="Proteomes" id="UP000239388"/>
    </source>
</evidence>
<keyword evidence="2" id="KW-0732">Signal</keyword>
<feature type="signal peptide" evidence="2">
    <location>
        <begin position="1"/>
        <end position="21"/>
    </location>
</feature>
<proteinExistence type="predicted"/>
<sequence length="209" mass="22858">MKRLGRLLAIVLLVGCGPVAGGSDARLSQIGEMYQQGDYTTAVSQLTEYVQEHPDNAQAWTLLGESHAKLMQPEKAQAAYESALQANPRYLFALTGLGNVYSQQGKLEEAMQTYEQAIEVDPNDAHTYTGMAVVALQMGDNEKALPLAIKGYELAPTEPVMAENLALAYHYNGDIPNRDKYAKIVAELDGVESEYLEAIFSGKLSLREN</sequence>
<accession>A0A2S8FM23</accession>
<dbReference type="PANTHER" id="PTHR12558:SF13">
    <property type="entry name" value="CELL DIVISION CYCLE PROTEIN 27 HOMOLOG"/>
    <property type="match status" value="1"/>
</dbReference>
<dbReference type="PANTHER" id="PTHR12558">
    <property type="entry name" value="CELL DIVISION CYCLE 16,23,27"/>
    <property type="match status" value="1"/>
</dbReference>
<protein>
    <submittedName>
        <fullName evidence="3">Uncharacterized protein</fullName>
    </submittedName>
</protein>
<feature type="repeat" description="TPR" evidence="1">
    <location>
        <begin position="57"/>
        <end position="90"/>
    </location>
</feature>
<dbReference type="SUPFAM" id="SSF48452">
    <property type="entry name" value="TPR-like"/>
    <property type="match status" value="1"/>
</dbReference>
<dbReference type="Pfam" id="PF14559">
    <property type="entry name" value="TPR_19"/>
    <property type="match status" value="1"/>
</dbReference>
<dbReference type="PROSITE" id="PS50005">
    <property type="entry name" value="TPR"/>
    <property type="match status" value="2"/>
</dbReference>
<dbReference type="Gene3D" id="1.25.40.10">
    <property type="entry name" value="Tetratricopeptide repeat domain"/>
    <property type="match status" value="1"/>
</dbReference>
<feature type="chain" id="PRO_5015739482" evidence="2">
    <location>
        <begin position="22"/>
        <end position="209"/>
    </location>
</feature>
<dbReference type="Pfam" id="PF13414">
    <property type="entry name" value="TPR_11"/>
    <property type="match status" value="1"/>
</dbReference>
<organism evidence="3 4">
    <name type="scientific">Blastopirellula marina</name>
    <dbReference type="NCBI Taxonomy" id="124"/>
    <lineage>
        <taxon>Bacteria</taxon>
        <taxon>Pseudomonadati</taxon>
        <taxon>Planctomycetota</taxon>
        <taxon>Planctomycetia</taxon>
        <taxon>Pirellulales</taxon>
        <taxon>Pirellulaceae</taxon>
        <taxon>Blastopirellula</taxon>
    </lineage>
</organism>
<comment type="caution">
    <text evidence="3">The sequence shown here is derived from an EMBL/GenBank/DDBJ whole genome shotgun (WGS) entry which is preliminary data.</text>
</comment>
<dbReference type="EMBL" id="PUIB01000018">
    <property type="protein sequence ID" value="PQO33090.1"/>
    <property type="molecule type" value="Genomic_DNA"/>
</dbReference>
<evidence type="ECO:0000313" key="3">
    <source>
        <dbReference type="EMBL" id="PQO33090.1"/>
    </source>
</evidence>
<dbReference type="Proteomes" id="UP000239388">
    <property type="component" value="Unassembled WGS sequence"/>
</dbReference>
<dbReference type="RefSeq" id="WP_105356258.1">
    <property type="nucleotide sequence ID" value="NZ_PUIB01000018.1"/>
</dbReference>
<dbReference type="AlphaFoldDB" id="A0A2S8FM23"/>
<keyword evidence="1" id="KW-0802">TPR repeat</keyword>
<name>A0A2S8FM23_9BACT</name>
<feature type="repeat" description="TPR" evidence="1">
    <location>
        <begin position="91"/>
        <end position="124"/>
    </location>
</feature>
<gene>
    <name evidence="3" type="ORF">C5Y98_18325</name>
</gene>
<evidence type="ECO:0000256" key="1">
    <source>
        <dbReference type="PROSITE-ProRule" id="PRU00339"/>
    </source>
</evidence>